<sequence>MERTPNLPDQLVEEIVPLALPIENFVQEPGLKIIRSNAIMTTDYGWGGNLKREVPEIVEQIGLIENKLEKFLDETDFFNTWEDLRKILVLALIPPREAARDLLEASQQLKDVMNFFDQVTTETGYSTRSIEVKKDCIEKMAKTFLDEKNGMRLVLLETLGKLHSFVGD</sequence>
<evidence type="ECO:0000313" key="1">
    <source>
        <dbReference type="EMBL" id="KAL3510690.1"/>
    </source>
</evidence>
<proteinExistence type="predicted"/>
<dbReference type="EMBL" id="JBJUIK010000012">
    <property type="protein sequence ID" value="KAL3510690.1"/>
    <property type="molecule type" value="Genomic_DNA"/>
</dbReference>
<dbReference type="AlphaFoldDB" id="A0ABD2YX46"/>
<evidence type="ECO:0000313" key="2">
    <source>
        <dbReference type="Proteomes" id="UP001630127"/>
    </source>
</evidence>
<accession>A0ABD2YX46</accession>
<name>A0ABD2YX46_9GENT</name>
<keyword evidence="2" id="KW-1185">Reference proteome</keyword>
<organism evidence="1 2">
    <name type="scientific">Cinchona calisaya</name>
    <dbReference type="NCBI Taxonomy" id="153742"/>
    <lineage>
        <taxon>Eukaryota</taxon>
        <taxon>Viridiplantae</taxon>
        <taxon>Streptophyta</taxon>
        <taxon>Embryophyta</taxon>
        <taxon>Tracheophyta</taxon>
        <taxon>Spermatophyta</taxon>
        <taxon>Magnoliopsida</taxon>
        <taxon>eudicotyledons</taxon>
        <taxon>Gunneridae</taxon>
        <taxon>Pentapetalae</taxon>
        <taxon>asterids</taxon>
        <taxon>lamiids</taxon>
        <taxon>Gentianales</taxon>
        <taxon>Rubiaceae</taxon>
        <taxon>Cinchonoideae</taxon>
        <taxon>Cinchoneae</taxon>
        <taxon>Cinchona</taxon>
    </lineage>
</organism>
<reference evidence="1 2" key="1">
    <citation type="submission" date="2024-11" db="EMBL/GenBank/DDBJ databases">
        <title>A near-complete genome assembly of Cinchona calisaya.</title>
        <authorList>
            <person name="Lian D.C."/>
            <person name="Zhao X.W."/>
            <person name="Wei L."/>
        </authorList>
    </citation>
    <scope>NUCLEOTIDE SEQUENCE [LARGE SCALE GENOMIC DNA]</scope>
    <source>
        <tissue evidence="1">Nenye</tissue>
    </source>
</reference>
<gene>
    <name evidence="1" type="ORF">ACH5RR_030091</name>
</gene>
<protein>
    <submittedName>
        <fullName evidence="1">Uncharacterized protein</fullName>
    </submittedName>
</protein>
<dbReference type="Proteomes" id="UP001630127">
    <property type="component" value="Unassembled WGS sequence"/>
</dbReference>
<comment type="caution">
    <text evidence="1">The sequence shown here is derived from an EMBL/GenBank/DDBJ whole genome shotgun (WGS) entry which is preliminary data.</text>
</comment>